<dbReference type="PANTHER" id="PTHR30246">
    <property type="entry name" value="2-KETO-3-DEOXY-6-PHOSPHOGLUCONATE ALDOLASE"/>
    <property type="match status" value="1"/>
</dbReference>
<dbReference type="Pfam" id="PF01081">
    <property type="entry name" value="Aldolase"/>
    <property type="match status" value="1"/>
</dbReference>
<dbReference type="AlphaFoldDB" id="A0A1I5P145"/>
<dbReference type="CDD" id="cd00452">
    <property type="entry name" value="KDPG_aldolase"/>
    <property type="match status" value="1"/>
</dbReference>
<keyword evidence="4" id="KW-0456">Lyase</keyword>
<comment type="pathway">
    <text evidence="1">Carbohydrate acid metabolism.</text>
</comment>
<evidence type="ECO:0000256" key="2">
    <source>
        <dbReference type="ARBA" id="ARBA00006906"/>
    </source>
</evidence>
<dbReference type="Gene3D" id="3.20.20.70">
    <property type="entry name" value="Aldolase class I"/>
    <property type="match status" value="1"/>
</dbReference>
<protein>
    <submittedName>
        <fullName evidence="6">2-dehydro-3-deoxyphosphogluconate aldolase / (4S)-4-hydroxy-2-oxoglutarate aldolase</fullName>
    </submittedName>
</protein>
<evidence type="ECO:0000313" key="6">
    <source>
        <dbReference type="EMBL" id="SFP27723.1"/>
    </source>
</evidence>
<dbReference type="RefSeq" id="WP_092528741.1">
    <property type="nucleotide sequence ID" value="NZ_FOWW01000002.1"/>
</dbReference>
<dbReference type="PANTHER" id="PTHR30246:SF1">
    <property type="entry name" value="2-DEHYDRO-3-DEOXY-6-PHOSPHOGALACTONATE ALDOLASE-RELATED"/>
    <property type="match status" value="1"/>
</dbReference>
<organism evidence="6 7">
    <name type="scientific">Amycolatopsis arida</name>
    <dbReference type="NCBI Taxonomy" id="587909"/>
    <lineage>
        <taxon>Bacteria</taxon>
        <taxon>Bacillati</taxon>
        <taxon>Actinomycetota</taxon>
        <taxon>Actinomycetes</taxon>
        <taxon>Pseudonocardiales</taxon>
        <taxon>Pseudonocardiaceae</taxon>
        <taxon>Amycolatopsis</taxon>
    </lineage>
</organism>
<dbReference type="STRING" id="587909.SAMN05421810_102107"/>
<proteinExistence type="inferred from homology"/>
<dbReference type="NCBIfam" id="TIGR01182">
    <property type="entry name" value="eda"/>
    <property type="match status" value="1"/>
</dbReference>
<dbReference type="SUPFAM" id="SSF51569">
    <property type="entry name" value="Aldolase"/>
    <property type="match status" value="1"/>
</dbReference>
<reference evidence="7" key="1">
    <citation type="submission" date="2016-10" db="EMBL/GenBank/DDBJ databases">
        <authorList>
            <person name="Varghese N."/>
            <person name="Submissions S."/>
        </authorList>
    </citation>
    <scope>NUCLEOTIDE SEQUENCE [LARGE SCALE GENOMIC DNA]</scope>
    <source>
        <strain evidence="7">CGMCC 4.5579</strain>
    </source>
</reference>
<gene>
    <name evidence="6" type="ORF">SAMN05421810_102107</name>
</gene>
<dbReference type="InterPro" id="IPR000887">
    <property type="entry name" value="Aldlse_KDPG_KHG"/>
</dbReference>
<dbReference type="EMBL" id="FOWW01000002">
    <property type="protein sequence ID" value="SFP27723.1"/>
    <property type="molecule type" value="Genomic_DNA"/>
</dbReference>
<evidence type="ECO:0000256" key="1">
    <source>
        <dbReference type="ARBA" id="ARBA00004761"/>
    </source>
</evidence>
<comment type="subunit">
    <text evidence="3">Homotrimer.</text>
</comment>
<dbReference type="GO" id="GO:0016829">
    <property type="term" value="F:lyase activity"/>
    <property type="evidence" value="ECO:0007669"/>
    <property type="project" value="UniProtKB-KW"/>
</dbReference>
<dbReference type="Proteomes" id="UP000198727">
    <property type="component" value="Unassembled WGS sequence"/>
</dbReference>
<keyword evidence="5" id="KW-0119">Carbohydrate metabolism</keyword>
<accession>A0A1I5P145</accession>
<evidence type="ECO:0000256" key="5">
    <source>
        <dbReference type="ARBA" id="ARBA00023277"/>
    </source>
</evidence>
<keyword evidence="7" id="KW-1185">Reference proteome</keyword>
<dbReference type="InterPro" id="IPR013785">
    <property type="entry name" value="Aldolase_TIM"/>
</dbReference>
<evidence type="ECO:0000256" key="4">
    <source>
        <dbReference type="ARBA" id="ARBA00023239"/>
    </source>
</evidence>
<evidence type="ECO:0000256" key="3">
    <source>
        <dbReference type="ARBA" id="ARBA00011233"/>
    </source>
</evidence>
<comment type="similarity">
    <text evidence="2">Belongs to the KHG/KDPG aldolase family.</text>
</comment>
<name>A0A1I5P145_9PSEU</name>
<evidence type="ECO:0000313" key="7">
    <source>
        <dbReference type="Proteomes" id="UP000198727"/>
    </source>
</evidence>
<sequence>MVSVKQWLDRYRLVVILRGDTAEHVPDRAAVLYSSGVRLLEVALTTPGAVGALADVRRELPPDAKVGAGSVRVPADVDTAADAGADFLVTPTVRPDVLARADERGLPVLAGALTPTEIDQAWRLGAAAVKVFPVSAVGGVDYVRAVRAPLPDVPLVPTGGVRCADVAEYLAAGAVAVAVATSLLGDALAGGDVDALAARAEGFVTAAAGFARH</sequence>
<dbReference type="OrthoDB" id="9805177at2"/>